<keyword evidence="4" id="KW-0812">Transmembrane</keyword>
<dbReference type="Pfam" id="PF00593">
    <property type="entry name" value="TonB_dep_Rec_b-barrel"/>
    <property type="match status" value="1"/>
</dbReference>
<protein>
    <submittedName>
        <fullName evidence="10">TonB-dependent receptor</fullName>
    </submittedName>
</protein>
<dbReference type="InterPro" id="IPR036942">
    <property type="entry name" value="Beta-barrel_TonB_sf"/>
</dbReference>
<evidence type="ECO:0000256" key="6">
    <source>
        <dbReference type="ARBA" id="ARBA00023136"/>
    </source>
</evidence>
<keyword evidence="10" id="KW-0675">Receptor</keyword>
<dbReference type="PANTHER" id="PTHR32552:SF82">
    <property type="entry name" value="FCUA PROTEIN"/>
    <property type="match status" value="1"/>
</dbReference>
<feature type="region of interest" description="Disordered" evidence="8">
    <location>
        <begin position="1"/>
        <end position="20"/>
    </location>
</feature>
<evidence type="ECO:0000256" key="1">
    <source>
        <dbReference type="ARBA" id="ARBA00004571"/>
    </source>
</evidence>
<evidence type="ECO:0000256" key="7">
    <source>
        <dbReference type="ARBA" id="ARBA00023237"/>
    </source>
</evidence>
<dbReference type="Gene3D" id="2.40.170.20">
    <property type="entry name" value="TonB-dependent receptor, beta-barrel domain"/>
    <property type="match status" value="1"/>
</dbReference>
<evidence type="ECO:0000256" key="5">
    <source>
        <dbReference type="ARBA" id="ARBA00023077"/>
    </source>
</evidence>
<dbReference type="GO" id="GO:0009279">
    <property type="term" value="C:cell outer membrane"/>
    <property type="evidence" value="ECO:0007669"/>
    <property type="project" value="UniProtKB-SubCell"/>
</dbReference>
<dbReference type="SUPFAM" id="SSF56935">
    <property type="entry name" value="Porins"/>
    <property type="match status" value="1"/>
</dbReference>
<dbReference type="PANTHER" id="PTHR32552">
    <property type="entry name" value="FERRICHROME IRON RECEPTOR-RELATED"/>
    <property type="match status" value="1"/>
</dbReference>
<dbReference type="AlphaFoldDB" id="A0A3N2RLJ4"/>
<dbReference type="InterPro" id="IPR000531">
    <property type="entry name" value="Beta-barrel_TonB"/>
</dbReference>
<name>A0A3N2RLJ4_LYSEN</name>
<evidence type="ECO:0000259" key="9">
    <source>
        <dbReference type="Pfam" id="PF00593"/>
    </source>
</evidence>
<evidence type="ECO:0000256" key="2">
    <source>
        <dbReference type="ARBA" id="ARBA00022448"/>
    </source>
</evidence>
<proteinExistence type="predicted"/>
<keyword evidence="2" id="KW-0813">Transport</keyword>
<reference evidence="10 11" key="1">
    <citation type="submission" date="2018-10" db="EMBL/GenBank/DDBJ databases">
        <title>The genome of Lysobacter enzymogenes OH11.</title>
        <authorList>
            <person name="Liu F."/>
            <person name="Zhao Y."/>
            <person name="Qian G."/>
            <person name="Chen Y."/>
            <person name="Xu H."/>
        </authorList>
    </citation>
    <scope>NUCLEOTIDE SEQUENCE [LARGE SCALE GENOMIC DNA]</scope>
    <source>
        <strain evidence="10 11">OH11</strain>
    </source>
</reference>
<feature type="compositionally biased region" description="Basic and acidic residues" evidence="8">
    <location>
        <begin position="8"/>
        <end position="20"/>
    </location>
</feature>
<keyword evidence="6" id="KW-0472">Membrane</keyword>
<comment type="caution">
    <text evidence="10">The sequence shown here is derived from an EMBL/GenBank/DDBJ whole genome shotgun (WGS) entry which is preliminary data.</text>
</comment>
<dbReference type="EMBL" id="RCTY01000013">
    <property type="protein sequence ID" value="ROU08333.1"/>
    <property type="molecule type" value="Genomic_DNA"/>
</dbReference>
<evidence type="ECO:0000313" key="10">
    <source>
        <dbReference type="EMBL" id="ROU08333.1"/>
    </source>
</evidence>
<evidence type="ECO:0000256" key="3">
    <source>
        <dbReference type="ARBA" id="ARBA00022452"/>
    </source>
</evidence>
<dbReference type="InterPro" id="IPR039426">
    <property type="entry name" value="TonB-dep_rcpt-like"/>
</dbReference>
<feature type="domain" description="TonB-dependent receptor-like beta-barrel" evidence="9">
    <location>
        <begin position="293"/>
        <end position="696"/>
    </location>
</feature>
<organism evidence="10 11">
    <name type="scientific">Lysobacter enzymogenes</name>
    <dbReference type="NCBI Taxonomy" id="69"/>
    <lineage>
        <taxon>Bacteria</taxon>
        <taxon>Pseudomonadati</taxon>
        <taxon>Pseudomonadota</taxon>
        <taxon>Gammaproteobacteria</taxon>
        <taxon>Lysobacterales</taxon>
        <taxon>Lysobacteraceae</taxon>
        <taxon>Lysobacter</taxon>
    </lineage>
</organism>
<dbReference type="Proteomes" id="UP000275910">
    <property type="component" value="Unassembled WGS sequence"/>
</dbReference>
<keyword evidence="7" id="KW-0998">Cell outer membrane</keyword>
<evidence type="ECO:0000256" key="4">
    <source>
        <dbReference type="ARBA" id="ARBA00022692"/>
    </source>
</evidence>
<evidence type="ECO:0000256" key="8">
    <source>
        <dbReference type="SAM" id="MobiDB-lite"/>
    </source>
</evidence>
<keyword evidence="5" id="KW-0798">TonB box</keyword>
<accession>A0A3N2RLJ4</accession>
<sequence>MVLSAHPAPDRRADAEAARGQLRTDELPRIRCDPGLCLERCAGVVAGGRRAADRAMADAVGRRVERLGAAAPAPVAGGAVTMQTRIATPWLWTVGAALAACAGAVQAQRAGDNAVTAAEDAFGATLGNESIGLYSAKQVRGFSPVDAGNVRMDGIYFDRQGTVPPALVEGSTIRVGPSALNYPFPAPTGIVDYRLKKAGDERVLSVLAALNAYGAPALEFDARLPLAEGRFGIAANLAISREEYYDGADARYLRAGFVPRWRPSENVEILPFWSISRGRDEEVAPTILTAGPYRPPKIERRRHFGQGWSDNEYDSRNFGVLAKARIGADWAFAGGVVRSINDQPQGFAELFADTTRDGLTRERVVADPRQRYASTSGELRLSRSFREGPRLHVLHAAVRGRGVDNEYGGSAPAIDYGWRPLGEPRPQPRPDAFEFGERTHDHVEQWTAGLAYEGRWREVGEWNLGIQRSRYRKRIVQPGVAPALSRDDPWLPSASVSLQLSPRLAVYAGHTRGLEESGIAPDDAANRNQALPAIRTRQSDAGLRWKLGENMKLVAGLFDVRKPYFATDETNVFAPLAEVRHRGVELSLSGKPADRWSLVAGAVLMRPRVDGEAVRLGRVGNRPIGQTERLLRADVEYRPPWLPGWSFDASMSRYGERVASRDGRNVVPGYGLVDLGARYRFRLGEAPASLRLLVANVGDTFTWNIYGNNSFGLIDGRRYVAQLTVDFDG</sequence>
<comment type="subcellular location">
    <subcellularLocation>
        <location evidence="1">Cell outer membrane</location>
        <topology evidence="1">Multi-pass membrane protein</topology>
    </subcellularLocation>
</comment>
<gene>
    <name evidence="10" type="ORF">D9T17_04480</name>
</gene>
<evidence type="ECO:0000313" key="11">
    <source>
        <dbReference type="Proteomes" id="UP000275910"/>
    </source>
</evidence>
<dbReference type="GO" id="GO:0015344">
    <property type="term" value="F:siderophore uptake transmembrane transporter activity"/>
    <property type="evidence" value="ECO:0007669"/>
    <property type="project" value="TreeGrafter"/>
</dbReference>
<keyword evidence="3" id="KW-1134">Transmembrane beta strand</keyword>